<dbReference type="InterPro" id="IPR013328">
    <property type="entry name" value="6PGD_dom2"/>
</dbReference>
<dbReference type="UniPathway" id="UPA00038">
    <property type="reaction ID" value="UER00491"/>
</dbReference>
<dbReference type="Pfam" id="PF00984">
    <property type="entry name" value="UDPG_MGDP_dh"/>
    <property type="match status" value="1"/>
</dbReference>
<dbReference type="AlphaFoldDB" id="T0YBD7"/>
<evidence type="ECO:0000256" key="4">
    <source>
        <dbReference type="ARBA" id="ARBA00047473"/>
    </source>
</evidence>
<feature type="domain" description="UDP-glucose/GDP-mannose dehydrogenase N-terminal" evidence="6">
    <location>
        <begin position="2"/>
        <end position="186"/>
    </location>
</feature>
<evidence type="ECO:0000259" key="6">
    <source>
        <dbReference type="Pfam" id="PF03721"/>
    </source>
</evidence>
<evidence type="ECO:0000259" key="5">
    <source>
        <dbReference type="Pfam" id="PF00984"/>
    </source>
</evidence>
<comment type="caution">
    <text evidence="7">The sequence shown here is derived from an EMBL/GenBank/DDBJ whole genome shotgun (WGS) entry which is preliminary data.</text>
</comment>
<dbReference type="Gene3D" id="1.10.1040.10">
    <property type="entry name" value="N-(1-d-carboxylethyl)-l-norvaline Dehydrogenase, domain 2"/>
    <property type="match status" value="1"/>
</dbReference>
<dbReference type="InterPro" id="IPR008927">
    <property type="entry name" value="6-PGluconate_DH-like_C_sf"/>
</dbReference>
<dbReference type="GO" id="GO:0003979">
    <property type="term" value="F:UDP-glucose 6-dehydrogenase activity"/>
    <property type="evidence" value="ECO:0007669"/>
    <property type="project" value="UniProtKB-EC"/>
</dbReference>
<reference evidence="7" key="2">
    <citation type="journal article" date="2014" name="ISME J.">
        <title>Microbial stratification in low pH oxic and suboxic macroscopic growths along an acid mine drainage.</title>
        <authorList>
            <person name="Mendez-Garcia C."/>
            <person name="Mesa V."/>
            <person name="Sprenger R.R."/>
            <person name="Richter M."/>
            <person name="Diez M.S."/>
            <person name="Solano J."/>
            <person name="Bargiela R."/>
            <person name="Golyshina O.V."/>
            <person name="Manteca A."/>
            <person name="Ramos J.L."/>
            <person name="Gallego J.R."/>
            <person name="Llorente I."/>
            <person name="Martins Dos Santos V.A."/>
            <person name="Jensen O.N."/>
            <person name="Pelaez A.I."/>
            <person name="Sanchez J."/>
            <person name="Ferrer M."/>
        </authorList>
    </citation>
    <scope>NUCLEOTIDE SEQUENCE</scope>
</reference>
<dbReference type="Pfam" id="PF03721">
    <property type="entry name" value="UDPG_MGDP_dh_N"/>
    <property type="match status" value="1"/>
</dbReference>
<dbReference type="GO" id="GO:0006065">
    <property type="term" value="P:UDP-glucuronate biosynthetic process"/>
    <property type="evidence" value="ECO:0007669"/>
    <property type="project" value="UniProtKB-UniPathway"/>
</dbReference>
<comment type="pathway">
    <text evidence="1">Nucleotide-sugar biosynthesis; UDP-alpha-D-glucuronate biosynthesis; UDP-alpha-D-glucuronate from UDP-alpha-D-glucose: step 1/1.</text>
</comment>
<dbReference type="SUPFAM" id="SSF51735">
    <property type="entry name" value="NAD(P)-binding Rossmann-fold domains"/>
    <property type="match status" value="1"/>
</dbReference>
<keyword evidence="7" id="KW-0560">Oxidoreductase</keyword>
<proteinExistence type="inferred from homology"/>
<evidence type="ECO:0000313" key="7">
    <source>
        <dbReference type="EMBL" id="EQD29087.1"/>
    </source>
</evidence>
<name>T0YBD7_9ZZZZ</name>
<dbReference type="Gene3D" id="3.40.50.720">
    <property type="entry name" value="NAD(P)-binding Rossmann-like Domain"/>
    <property type="match status" value="1"/>
</dbReference>
<accession>T0YBD7</accession>
<dbReference type="InterPro" id="IPR036291">
    <property type="entry name" value="NAD(P)-bd_dom_sf"/>
</dbReference>
<reference evidence="7" key="1">
    <citation type="submission" date="2013-08" db="EMBL/GenBank/DDBJ databases">
        <authorList>
            <person name="Mendez C."/>
            <person name="Richter M."/>
            <person name="Ferrer M."/>
            <person name="Sanchez J."/>
        </authorList>
    </citation>
    <scope>NUCLEOTIDE SEQUENCE</scope>
</reference>
<gene>
    <name evidence="7" type="ORF">B2A_14650</name>
</gene>
<dbReference type="InterPro" id="IPR028357">
    <property type="entry name" value="UDPglc_DH_bac"/>
</dbReference>
<comment type="catalytic activity">
    <reaction evidence="4">
        <text>UDP-alpha-D-glucose + 2 NAD(+) + H2O = UDP-alpha-D-glucuronate + 2 NADH + 3 H(+)</text>
        <dbReference type="Rhea" id="RHEA:23596"/>
        <dbReference type="ChEBI" id="CHEBI:15377"/>
        <dbReference type="ChEBI" id="CHEBI:15378"/>
        <dbReference type="ChEBI" id="CHEBI:57540"/>
        <dbReference type="ChEBI" id="CHEBI:57945"/>
        <dbReference type="ChEBI" id="CHEBI:58052"/>
        <dbReference type="ChEBI" id="CHEBI:58885"/>
        <dbReference type="EC" id="1.1.1.22"/>
    </reaction>
</comment>
<dbReference type="InterPro" id="IPR017476">
    <property type="entry name" value="UDP-Glc/GDP-Man"/>
</dbReference>
<feature type="domain" description="UDP-glucose/GDP-mannose dehydrogenase dimerisation" evidence="5">
    <location>
        <begin position="203"/>
        <end position="293"/>
    </location>
</feature>
<dbReference type="NCBIfam" id="TIGR03026">
    <property type="entry name" value="NDP-sugDHase"/>
    <property type="match status" value="1"/>
</dbReference>
<evidence type="ECO:0000256" key="3">
    <source>
        <dbReference type="ARBA" id="ARBA00012954"/>
    </source>
</evidence>
<dbReference type="PIRSF" id="PIRSF000124">
    <property type="entry name" value="UDPglc_GDPman_dh"/>
    <property type="match status" value="1"/>
</dbReference>
<evidence type="ECO:0000256" key="2">
    <source>
        <dbReference type="ARBA" id="ARBA00006601"/>
    </source>
</evidence>
<comment type="similarity">
    <text evidence="2">Belongs to the UDP-glucose/GDP-mannose dehydrogenase family.</text>
</comment>
<dbReference type="SUPFAM" id="SSF48179">
    <property type="entry name" value="6-phosphogluconate dehydrogenase C-terminal domain-like"/>
    <property type="match status" value="1"/>
</dbReference>
<dbReference type="EMBL" id="AUZZ01010644">
    <property type="protein sequence ID" value="EQD29087.1"/>
    <property type="molecule type" value="Genomic_DNA"/>
</dbReference>
<protein>
    <recommendedName>
        <fullName evidence="3">UDP-glucose 6-dehydrogenase</fullName>
        <ecNumber evidence="3">1.1.1.22</ecNumber>
    </recommendedName>
</protein>
<organism evidence="7">
    <name type="scientific">mine drainage metagenome</name>
    <dbReference type="NCBI Taxonomy" id="410659"/>
    <lineage>
        <taxon>unclassified sequences</taxon>
        <taxon>metagenomes</taxon>
        <taxon>ecological metagenomes</taxon>
    </lineage>
</organism>
<feature type="non-terminal residue" evidence="7">
    <location>
        <position position="305"/>
    </location>
</feature>
<dbReference type="PIRSF" id="PIRSF500134">
    <property type="entry name" value="UDPglc_DH_bac"/>
    <property type="match status" value="1"/>
</dbReference>
<dbReference type="InterPro" id="IPR001732">
    <property type="entry name" value="UDP-Glc/GDP-Man_DH_N"/>
</dbReference>
<dbReference type="PANTHER" id="PTHR43750">
    <property type="entry name" value="UDP-GLUCOSE 6-DEHYDROGENASE TUAD"/>
    <property type="match status" value="1"/>
</dbReference>
<dbReference type="GO" id="GO:0000271">
    <property type="term" value="P:polysaccharide biosynthetic process"/>
    <property type="evidence" value="ECO:0007669"/>
    <property type="project" value="InterPro"/>
</dbReference>
<dbReference type="GO" id="GO:0051287">
    <property type="term" value="F:NAD binding"/>
    <property type="evidence" value="ECO:0007669"/>
    <property type="project" value="InterPro"/>
</dbReference>
<dbReference type="PANTHER" id="PTHR43750:SF3">
    <property type="entry name" value="UDP-GLUCOSE 6-DEHYDROGENASE TUAD"/>
    <property type="match status" value="1"/>
</dbReference>
<dbReference type="EC" id="1.1.1.22" evidence="3"/>
<sequence>MGVAGLGYMGLATALGFAAHGVRVLGYDVRVDLRQSLAAGRAEIHEPGLPDLLRRELRSGRFRVVDSWSELARGASILFLCLPTPAGPGGRIDLRPLADGIRQLGAALRPIPGRRLVVVKSSVTSGTTETILRPLLEAAAGKSSAELSVATNPEFLAEGTMVGDVLHPERIVIGVSRPRDQRLLRRLYGRFGAPIVTLSTSGAELVKYASNAFLATKVTLANEFARVAETVGVDVDPVMAAVGLDSRIGGKFLAAGPGFGGSCFEKDIRAVLGSAHRSGLRLPALEAVVRSNAGQAAHAYSLVRH</sequence>
<dbReference type="InterPro" id="IPR014026">
    <property type="entry name" value="UDP-Glc/GDP-Man_DH_dimer"/>
</dbReference>
<evidence type="ECO:0000256" key="1">
    <source>
        <dbReference type="ARBA" id="ARBA00004701"/>
    </source>
</evidence>